<dbReference type="Gene3D" id="1.10.10.2690">
    <property type="match status" value="1"/>
</dbReference>
<evidence type="ECO:0000256" key="1">
    <source>
        <dbReference type="ARBA" id="ARBA00023015"/>
    </source>
</evidence>
<comment type="caution">
    <text evidence="3">The sequence shown here is derived from an EMBL/GenBank/DDBJ whole genome shotgun (WGS) entry which is preliminary data.</text>
</comment>
<evidence type="ECO:0000313" key="4">
    <source>
        <dbReference type="Proteomes" id="UP000005512"/>
    </source>
</evidence>
<dbReference type="eggNOG" id="ENOG5033BNZ">
    <property type="taxonomic scope" value="Bacteria"/>
</dbReference>
<dbReference type="InterPro" id="IPR004356">
    <property type="entry name" value="Adhesin_operon_reg_prot"/>
</dbReference>
<dbReference type="Pfam" id="PF03333">
    <property type="entry name" value="PapB"/>
    <property type="match status" value="1"/>
</dbReference>
<dbReference type="AlphaFoldDB" id="D1P763"/>
<organism evidence="3 4">
    <name type="scientific">Providencia rustigianii DSM 4541</name>
    <dbReference type="NCBI Taxonomy" id="500637"/>
    <lineage>
        <taxon>Bacteria</taxon>
        <taxon>Pseudomonadati</taxon>
        <taxon>Pseudomonadota</taxon>
        <taxon>Gammaproteobacteria</taxon>
        <taxon>Enterobacterales</taxon>
        <taxon>Morganellaceae</taxon>
        <taxon>Providencia</taxon>
    </lineage>
</organism>
<dbReference type="STRING" id="500637.PROVRUST_08083"/>
<dbReference type="HOGENOM" id="CLU_134320_0_1_6"/>
<evidence type="ECO:0000313" key="3">
    <source>
        <dbReference type="EMBL" id="EFB70910.1"/>
    </source>
</evidence>
<dbReference type="RefSeq" id="WP_006816078.1">
    <property type="nucleotide sequence ID" value="NZ_GG703821.1"/>
</dbReference>
<protein>
    <submittedName>
        <fullName evidence="3">Major pilu subunit operon regulatory protein PapB</fullName>
    </submittedName>
</protein>
<proteinExistence type="predicted"/>
<sequence>MREQLLTQSPYRLHPGKVDKKHLMLLINISSIRSNKVINALNDYFVEGKKRKEICEKHKINQGYLSIKINELQETSLKVYNISYFILK</sequence>
<dbReference type="EMBL" id="ABXV02000046">
    <property type="protein sequence ID" value="EFB70910.1"/>
    <property type="molecule type" value="Genomic_DNA"/>
</dbReference>
<dbReference type="PRINTS" id="PR01554">
    <property type="entry name" value="FIMREGULATRY"/>
</dbReference>
<reference evidence="3" key="1">
    <citation type="submission" date="2009-12" db="EMBL/GenBank/DDBJ databases">
        <authorList>
            <person name="Weinstock G."/>
            <person name="Sodergren E."/>
            <person name="Clifton S."/>
            <person name="Fulton L."/>
            <person name="Fulton B."/>
            <person name="Courtney L."/>
            <person name="Fronick C."/>
            <person name="Harrison M."/>
            <person name="Strong C."/>
            <person name="Farmer C."/>
            <person name="Delahaunty K."/>
            <person name="Markovic C."/>
            <person name="Hall O."/>
            <person name="Minx P."/>
            <person name="Tomlinson C."/>
            <person name="Mitreva M."/>
            <person name="Nelson J."/>
            <person name="Hou S."/>
            <person name="Wollam A."/>
            <person name="Pepin K.H."/>
            <person name="Johnson M."/>
            <person name="Bhonagiri V."/>
            <person name="Nash W.E."/>
            <person name="Warren W."/>
            <person name="Chinwalla A."/>
            <person name="Mardis E.R."/>
            <person name="Wilson R.K."/>
        </authorList>
    </citation>
    <scope>NUCLEOTIDE SEQUENCE [LARGE SCALE GENOMIC DNA]</scope>
    <source>
        <strain evidence="3">DSM 4541</strain>
    </source>
</reference>
<keyword evidence="1" id="KW-0805">Transcription regulation</keyword>
<gene>
    <name evidence="3" type="primary">papB</name>
    <name evidence="3" type="ORF">PROVRUST_08083</name>
</gene>
<name>D1P763_9GAMM</name>
<keyword evidence="2" id="KW-0804">Transcription</keyword>
<keyword evidence="4" id="KW-1185">Reference proteome</keyword>
<evidence type="ECO:0000256" key="2">
    <source>
        <dbReference type="ARBA" id="ARBA00023163"/>
    </source>
</evidence>
<accession>D1P763</accession>
<dbReference type="GO" id="GO:0006355">
    <property type="term" value="P:regulation of DNA-templated transcription"/>
    <property type="evidence" value="ECO:0007669"/>
    <property type="project" value="InterPro"/>
</dbReference>
<dbReference type="Proteomes" id="UP000005512">
    <property type="component" value="Unassembled WGS sequence"/>
</dbReference>
<dbReference type="InterPro" id="IPR053721">
    <property type="entry name" value="Fimbrial_Adhesin_Reg"/>
</dbReference>